<evidence type="ECO:0000256" key="1">
    <source>
        <dbReference type="ARBA" id="ARBA00009995"/>
    </source>
</evidence>
<name>A0A1R3HDN7_COCAP</name>
<evidence type="ECO:0000256" key="2">
    <source>
        <dbReference type="ARBA" id="ARBA00022676"/>
    </source>
</evidence>
<comment type="caution">
    <text evidence="4">The sequence shown here is derived from an EMBL/GenBank/DDBJ whole genome shotgun (WGS) entry which is preliminary data.</text>
</comment>
<reference evidence="4 5" key="1">
    <citation type="submission" date="2013-09" db="EMBL/GenBank/DDBJ databases">
        <title>Corchorus capsularis genome sequencing.</title>
        <authorList>
            <person name="Alam M."/>
            <person name="Haque M.S."/>
            <person name="Islam M.S."/>
            <person name="Emdad E.M."/>
            <person name="Islam M.M."/>
            <person name="Ahmed B."/>
            <person name="Halim A."/>
            <person name="Hossen Q.M.M."/>
            <person name="Hossain M.Z."/>
            <person name="Ahmed R."/>
            <person name="Khan M.M."/>
            <person name="Islam R."/>
            <person name="Rashid M.M."/>
            <person name="Khan S.A."/>
            <person name="Rahman M.S."/>
            <person name="Alam M."/>
        </authorList>
    </citation>
    <scope>NUCLEOTIDE SEQUENCE [LARGE SCALE GENOMIC DNA]</scope>
    <source>
        <strain evidence="5">cv. CVL-1</strain>
        <tissue evidence="4">Whole seedling</tissue>
    </source>
</reference>
<keyword evidence="5" id="KW-1185">Reference proteome</keyword>
<dbReference type="AlphaFoldDB" id="A0A1R3HDN7"/>
<dbReference type="PANTHER" id="PTHR11926:SF1392">
    <property type="entry name" value="GLYCOSYLTRANSFERASE"/>
    <property type="match status" value="1"/>
</dbReference>
<evidence type="ECO:0000313" key="5">
    <source>
        <dbReference type="Proteomes" id="UP000188268"/>
    </source>
</evidence>
<accession>A0A1R3HDN7</accession>
<gene>
    <name evidence="4" type="ORF">CCACVL1_19939</name>
</gene>
<dbReference type="OMA" id="IPDMIQA"/>
<protein>
    <submittedName>
        <fullName evidence="4">UDP-glucuronosyl/UDP-glucosyltransferase</fullName>
    </submittedName>
</protein>
<dbReference type="Gene3D" id="3.40.50.2000">
    <property type="entry name" value="Glycogen Phosphorylase B"/>
    <property type="match status" value="2"/>
</dbReference>
<feature type="domain" description="Glycosyltransferase N-terminal" evidence="3">
    <location>
        <begin position="14"/>
        <end position="112"/>
    </location>
</feature>
<evidence type="ECO:0000259" key="3">
    <source>
        <dbReference type="Pfam" id="PF26168"/>
    </source>
</evidence>
<sequence length="271" mass="30503">MEQEQRPQATSPHVLIFPVPAQGHVNSMLKLAELLALAGLKITFLNSQHNHERLICHTDIRSRFIKYPGFEFETITDGLPVDHPRVGDRIMEIFDAMELRTKPILREMLVKMKPPVDCIIGDGILGFIVDVANELGIPIFQFRTISACCIWAYFSIPDMIQAGELPIKGFEFETIWDGLPRDHPRSGFSAAMEMLEGLELRTKPIFRDMLVKIKPPVDCIIGDGLLGFIVDVADELGIPILQFRTIGASCIWSYFFIPDMIQAGELPIKGQ</sequence>
<dbReference type="GO" id="GO:0080044">
    <property type="term" value="F:quercetin 7-O-glucosyltransferase activity"/>
    <property type="evidence" value="ECO:0007669"/>
    <property type="project" value="TreeGrafter"/>
</dbReference>
<dbReference type="GO" id="GO:0080043">
    <property type="term" value="F:quercetin 3-O-glucosyltransferase activity"/>
    <property type="evidence" value="ECO:0007669"/>
    <property type="project" value="TreeGrafter"/>
</dbReference>
<dbReference type="PANTHER" id="PTHR11926">
    <property type="entry name" value="GLUCOSYL/GLUCURONOSYL TRANSFERASES"/>
    <property type="match status" value="1"/>
</dbReference>
<organism evidence="4 5">
    <name type="scientific">Corchorus capsularis</name>
    <name type="common">Jute</name>
    <dbReference type="NCBI Taxonomy" id="210143"/>
    <lineage>
        <taxon>Eukaryota</taxon>
        <taxon>Viridiplantae</taxon>
        <taxon>Streptophyta</taxon>
        <taxon>Embryophyta</taxon>
        <taxon>Tracheophyta</taxon>
        <taxon>Spermatophyta</taxon>
        <taxon>Magnoliopsida</taxon>
        <taxon>eudicotyledons</taxon>
        <taxon>Gunneridae</taxon>
        <taxon>Pentapetalae</taxon>
        <taxon>rosids</taxon>
        <taxon>malvids</taxon>
        <taxon>Malvales</taxon>
        <taxon>Malvaceae</taxon>
        <taxon>Grewioideae</taxon>
        <taxon>Apeibeae</taxon>
        <taxon>Corchorus</taxon>
    </lineage>
</organism>
<dbReference type="Gramene" id="OMO68459">
    <property type="protein sequence ID" value="OMO68459"/>
    <property type="gene ID" value="CCACVL1_19939"/>
</dbReference>
<proteinExistence type="inferred from homology"/>
<keyword evidence="2" id="KW-0328">Glycosyltransferase</keyword>
<comment type="similarity">
    <text evidence="1">Belongs to the UDP-glycosyltransferase family.</text>
</comment>
<dbReference type="OrthoDB" id="5835829at2759"/>
<dbReference type="STRING" id="210143.A0A1R3HDN7"/>
<evidence type="ECO:0000313" key="4">
    <source>
        <dbReference type="EMBL" id="OMO68459.1"/>
    </source>
</evidence>
<dbReference type="SUPFAM" id="SSF53756">
    <property type="entry name" value="UDP-Glycosyltransferase/glycogen phosphorylase"/>
    <property type="match status" value="2"/>
</dbReference>
<dbReference type="Proteomes" id="UP000188268">
    <property type="component" value="Unassembled WGS sequence"/>
</dbReference>
<dbReference type="InterPro" id="IPR058980">
    <property type="entry name" value="Glyco_transf_N"/>
</dbReference>
<dbReference type="EMBL" id="AWWV01012203">
    <property type="protein sequence ID" value="OMO68459.1"/>
    <property type="molecule type" value="Genomic_DNA"/>
</dbReference>
<dbReference type="Pfam" id="PF26168">
    <property type="entry name" value="Glyco_transf_N"/>
    <property type="match status" value="1"/>
</dbReference>
<keyword evidence="4" id="KW-0808">Transferase</keyword>